<dbReference type="InterPro" id="IPR051681">
    <property type="entry name" value="Ser/Thr_Kinases-Pseudokinases"/>
</dbReference>
<dbReference type="PROSITE" id="PS50011">
    <property type="entry name" value="PROTEIN_KINASE_DOM"/>
    <property type="match status" value="1"/>
</dbReference>
<dbReference type="AlphaFoldDB" id="A0AB34ICM9"/>
<feature type="domain" description="Protein kinase" evidence="9">
    <location>
        <begin position="40"/>
        <end position="343"/>
    </location>
</feature>
<keyword evidence="11" id="KW-1185">Reference proteome</keyword>
<evidence type="ECO:0000256" key="2">
    <source>
        <dbReference type="ARBA" id="ARBA00022679"/>
    </source>
</evidence>
<dbReference type="Pfam" id="PF07714">
    <property type="entry name" value="PK_Tyr_Ser-Thr"/>
    <property type="match status" value="1"/>
</dbReference>
<dbReference type="InterPro" id="IPR017441">
    <property type="entry name" value="Protein_kinase_ATP_BS"/>
</dbReference>
<dbReference type="PROSITE" id="PS00107">
    <property type="entry name" value="PROTEIN_KINASE_ATP"/>
    <property type="match status" value="1"/>
</dbReference>
<keyword evidence="1 7" id="KW-0723">Serine/threonine-protein kinase</keyword>
<evidence type="ECO:0000256" key="8">
    <source>
        <dbReference type="SAM" id="MobiDB-lite"/>
    </source>
</evidence>
<evidence type="ECO:0000256" key="7">
    <source>
        <dbReference type="RuleBase" id="RU000304"/>
    </source>
</evidence>
<dbReference type="InterPro" id="IPR008271">
    <property type="entry name" value="Ser/Thr_kinase_AS"/>
</dbReference>
<dbReference type="SMART" id="SM00220">
    <property type="entry name" value="S_TKc"/>
    <property type="match status" value="1"/>
</dbReference>
<proteinExistence type="inferred from homology"/>
<dbReference type="GO" id="GO:0005524">
    <property type="term" value="F:ATP binding"/>
    <property type="evidence" value="ECO:0007669"/>
    <property type="project" value="UniProtKB-UniRule"/>
</dbReference>
<evidence type="ECO:0000313" key="10">
    <source>
        <dbReference type="EMBL" id="KAL1495915.1"/>
    </source>
</evidence>
<name>A0AB34ICM9_PRYPA</name>
<feature type="region of interest" description="Disordered" evidence="8">
    <location>
        <begin position="197"/>
        <end position="235"/>
    </location>
</feature>
<dbReference type="InterPro" id="IPR000719">
    <property type="entry name" value="Prot_kinase_dom"/>
</dbReference>
<gene>
    <name evidence="10" type="ORF">AB1Y20_014557</name>
</gene>
<keyword evidence="3 6" id="KW-0547">Nucleotide-binding</keyword>
<dbReference type="EMBL" id="JBGBPQ010000030">
    <property type="protein sequence ID" value="KAL1495915.1"/>
    <property type="molecule type" value="Genomic_DNA"/>
</dbReference>
<organism evidence="10 11">
    <name type="scientific">Prymnesium parvum</name>
    <name type="common">Toxic golden alga</name>
    <dbReference type="NCBI Taxonomy" id="97485"/>
    <lineage>
        <taxon>Eukaryota</taxon>
        <taxon>Haptista</taxon>
        <taxon>Haptophyta</taxon>
        <taxon>Prymnesiophyceae</taxon>
        <taxon>Prymnesiales</taxon>
        <taxon>Prymnesiaceae</taxon>
        <taxon>Prymnesium</taxon>
    </lineage>
</organism>
<evidence type="ECO:0000256" key="3">
    <source>
        <dbReference type="ARBA" id="ARBA00022741"/>
    </source>
</evidence>
<protein>
    <recommendedName>
        <fullName evidence="9">Protein kinase domain-containing protein</fullName>
    </recommendedName>
</protein>
<dbReference type="PROSITE" id="PS00108">
    <property type="entry name" value="PROTEIN_KINASE_ST"/>
    <property type="match status" value="1"/>
</dbReference>
<dbReference type="Gene3D" id="3.30.200.20">
    <property type="entry name" value="Phosphorylase Kinase, domain 1"/>
    <property type="match status" value="1"/>
</dbReference>
<evidence type="ECO:0000313" key="11">
    <source>
        <dbReference type="Proteomes" id="UP001515480"/>
    </source>
</evidence>
<feature type="region of interest" description="Disordered" evidence="8">
    <location>
        <begin position="1"/>
        <end position="23"/>
    </location>
</feature>
<dbReference type="FunFam" id="3.30.200.20:FF:000180">
    <property type="entry name" value="serine/threonine-protein kinase STY46-like"/>
    <property type="match status" value="1"/>
</dbReference>
<dbReference type="Proteomes" id="UP001515480">
    <property type="component" value="Unassembled WGS sequence"/>
</dbReference>
<dbReference type="InterPro" id="IPR011009">
    <property type="entry name" value="Kinase-like_dom_sf"/>
</dbReference>
<dbReference type="PANTHER" id="PTHR44329">
    <property type="entry name" value="SERINE/THREONINE-PROTEIN KINASE TNNI3K-RELATED"/>
    <property type="match status" value="1"/>
</dbReference>
<evidence type="ECO:0000256" key="4">
    <source>
        <dbReference type="ARBA" id="ARBA00022777"/>
    </source>
</evidence>
<evidence type="ECO:0000259" key="9">
    <source>
        <dbReference type="PROSITE" id="PS50011"/>
    </source>
</evidence>
<sequence length="343" mass="37597">MSMEETTDTMHPSPKGQNRQSSVGDDQYLDELIDASELDLASAKLLGAGAFGEVRLATWRGTPIALKTSHEDVPEFEKKLFFREFRTMAKLRHPNIVQFLGYVDDPFSIALEYLPNGDLKSFWQKNRLPYLKKVGISIDLLRALAYMHNRKPSAVIHRDVKPANIMMTASGVAKLSDFGLARMMMVKREGQSFSAGGKFCSGSQENSTERKSNARVAETCKSNSNDDSFGNAAKDSAVSSNVGTKRYMAPEVTAGTYTYVVDVYSAGATLYELFEESPFDPPTPSYAMSPTSVRPIISKMCAGVPSDRPTAVQAISLFEELYPKGTTLGSKNVMPASCNCVIS</sequence>
<comment type="caution">
    <text evidence="10">The sequence shown here is derived from an EMBL/GenBank/DDBJ whole genome shotgun (WGS) entry which is preliminary data.</text>
</comment>
<keyword evidence="4" id="KW-0418">Kinase</keyword>
<dbReference type="Gene3D" id="1.10.510.10">
    <property type="entry name" value="Transferase(Phosphotransferase) domain 1"/>
    <property type="match status" value="1"/>
</dbReference>
<evidence type="ECO:0000256" key="5">
    <source>
        <dbReference type="ARBA" id="ARBA00022840"/>
    </source>
</evidence>
<dbReference type="PANTHER" id="PTHR44329:SF214">
    <property type="entry name" value="PROTEIN KINASE DOMAIN-CONTAINING PROTEIN"/>
    <property type="match status" value="1"/>
</dbReference>
<dbReference type="GO" id="GO:0004674">
    <property type="term" value="F:protein serine/threonine kinase activity"/>
    <property type="evidence" value="ECO:0007669"/>
    <property type="project" value="UniProtKB-KW"/>
</dbReference>
<accession>A0AB34ICM9</accession>
<evidence type="ECO:0000256" key="1">
    <source>
        <dbReference type="ARBA" id="ARBA00022527"/>
    </source>
</evidence>
<keyword evidence="2" id="KW-0808">Transferase</keyword>
<evidence type="ECO:0000256" key="6">
    <source>
        <dbReference type="PROSITE-ProRule" id="PRU10141"/>
    </source>
</evidence>
<keyword evidence="5 6" id="KW-0067">ATP-binding</keyword>
<dbReference type="Pfam" id="PF00069">
    <property type="entry name" value="Pkinase"/>
    <property type="match status" value="1"/>
</dbReference>
<dbReference type="InterPro" id="IPR001245">
    <property type="entry name" value="Ser-Thr/Tyr_kinase_cat_dom"/>
</dbReference>
<feature type="binding site" evidence="6">
    <location>
        <position position="67"/>
    </location>
    <ligand>
        <name>ATP</name>
        <dbReference type="ChEBI" id="CHEBI:30616"/>
    </ligand>
</feature>
<dbReference type="SUPFAM" id="SSF56112">
    <property type="entry name" value="Protein kinase-like (PK-like)"/>
    <property type="match status" value="1"/>
</dbReference>
<reference evidence="10 11" key="1">
    <citation type="journal article" date="2024" name="Science">
        <title>Giant polyketide synthase enzymes in the biosynthesis of giant marine polyether toxins.</title>
        <authorList>
            <person name="Fallon T.R."/>
            <person name="Shende V.V."/>
            <person name="Wierzbicki I.H."/>
            <person name="Pendleton A.L."/>
            <person name="Watervoot N.F."/>
            <person name="Auber R.P."/>
            <person name="Gonzalez D.J."/>
            <person name="Wisecaver J.H."/>
            <person name="Moore B.S."/>
        </authorList>
    </citation>
    <scope>NUCLEOTIDE SEQUENCE [LARGE SCALE GENOMIC DNA]</scope>
    <source>
        <strain evidence="10 11">12B1</strain>
    </source>
</reference>
<comment type="similarity">
    <text evidence="7">Belongs to the protein kinase superfamily.</text>
</comment>